<dbReference type="InterPro" id="IPR046805">
    <property type="entry name" value="Tra1_ring"/>
</dbReference>
<organism evidence="1 2">
    <name type="scientific">Heracleum sosnowskyi</name>
    <dbReference type="NCBI Taxonomy" id="360622"/>
    <lineage>
        <taxon>Eukaryota</taxon>
        <taxon>Viridiplantae</taxon>
        <taxon>Streptophyta</taxon>
        <taxon>Embryophyta</taxon>
        <taxon>Tracheophyta</taxon>
        <taxon>Spermatophyta</taxon>
        <taxon>Magnoliopsida</taxon>
        <taxon>eudicotyledons</taxon>
        <taxon>Gunneridae</taxon>
        <taxon>Pentapetalae</taxon>
        <taxon>asterids</taxon>
        <taxon>campanulids</taxon>
        <taxon>Apiales</taxon>
        <taxon>Apiaceae</taxon>
        <taxon>Apioideae</taxon>
        <taxon>apioid superclade</taxon>
        <taxon>Tordylieae</taxon>
        <taxon>Tordyliinae</taxon>
        <taxon>Heracleum</taxon>
    </lineage>
</organism>
<reference evidence="1" key="2">
    <citation type="submission" date="2023-05" db="EMBL/GenBank/DDBJ databases">
        <authorList>
            <person name="Schelkunov M.I."/>
        </authorList>
    </citation>
    <scope>NUCLEOTIDE SEQUENCE</scope>
    <source>
        <strain evidence="1">Hsosn_3</strain>
        <tissue evidence="1">Leaf</tissue>
    </source>
</reference>
<dbReference type="EMBL" id="JAUIZM010000001">
    <property type="protein sequence ID" value="KAK1401404.1"/>
    <property type="molecule type" value="Genomic_DNA"/>
</dbReference>
<dbReference type="PANTHER" id="PTHR46651:SF1">
    <property type="entry name" value="SMALL MUTS RELATED FAMILY PROTEIN"/>
    <property type="match status" value="1"/>
</dbReference>
<protein>
    <submittedName>
        <fullName evidence="1">Uncharacterized protein</fullName>
    </submittedName>
</protein>
<dbReference type="AlphaFoldDB" id="A0AAD8N9A0"/>
<dbReference type="InterPro" id="IPR053242">
    <property type="entry name" value="PAM2-like_domain"/>
</dbReference>
<dbReference type="CDD" id="cd14371">
    <property type="entry name" value="CUE_CID7_like"/>
    <property type="match status" value="1"/>
</dbReference>
<evidence type="ECO:0000313" key="2">
    <source>
        <dbReference type="Proteomes" id="UP001237642"/>
    </source>
</evidence>
<name>A0AAD8N9A0_9APIA</name>
<dbReference type="InterPro" id="IPR041806">
    <property type="entry name" value="CID5/6/7_CUE"/>
</dbReference>
<gene>
    <name evidence="1" type="ORF">POM88_001009</name>
</gene>
<comment type="caution">
    <text evidence="1">The sequence shown here is derived from an EMBL/GenBank/DDBJ whole genome shotgun (WGS) entry which is preliminary data.</text>
</comment>
<sequence length="226" mass="25025">MICQGSLLHMAVTLKEQQELSQHRIGGSSFAQKMVFSVAPYVEDPLSASYLNFPGFAAESLAEEYYANGGDLTLTSEMLTQLELQVEGGINQGHKVPPALRFYLLTDIEDLVSVFNTLSSRFHVTPLGLYFPSWTLLSSSPYDLSRCCISFMGLGVSNCVGDKQVALAKPVINLLSKDYHKKQKSSRPNVVQALMEGLRLSHPQPRMNQSAQSLWLSFTACLMKKI</sequence>
<reference evidence="1" key="1">
    <citation type="submission" date="2023-02" db="EMBL/GenBank/DDBJ databases">
        <title>Genome of toxic invasive species Heracleum sosnowskyi carries increased number of genes despite the absence of recent whole-genome duplications.</title>
        <authorList>
            <person name="Schelkunov M."/>
            <person name="Shtratnikova V."/>
            <person name="Makarenko M."/>
            <person name="Klepikova A."/>
            <person name="Omelchenko D."/>
            <person name="Novikova G."/>
            <person name="Obukhova E."/>
            <person name="Bogdanov V."/>
            <person name="Penin A."/>
            <person name="Logacheva M."/>
        </authorList>
    </citation>
    <scope>NUCLEOTIDE SEQUENCE</scope>
    <source>
        <strain evidence="1">Hsosn_3</strain>
        <tissue evidence="1">Leaf</tissue>
    </source>
</reference>
<dbReference type="PANTHER" id="PTHR46651">
    <property type="entry name" value="POLYADENYLATE-BINDING PROTEIN-INTERACTING PROTEIN 7"/>
    <property type="match status" value="1"/>
</dbReference>
<dbReference type="Pfam" id="PF20206">
    <property type="entry name" value="Tra1_ring"/>
    <property type="match status" value="1"/>
</dbReference>
<evidence type="ECO:0000313" key="1">
    <source>
        <dbReference type="EMBL" id="KAK1401404.1"/>
    </source>
</evidence>
<proteinExistence type="predicted"/>
<dbReference type="Proteomes" id="UP001237642">
    <property type="component" value="Unassembled WGS sequence"/>
</dbReference>
<accession>A0AAD8N9A0</accession>
<keyword evidence="2" id="KW-1185">Reference proteome</keyword>